<sequence length="909" mass="100881">MAPTLRPRDSNGRVIHAGQGSSSATSEGNGIEIVACRPSTTDTDTNSASATATTATTNTLPGSDAQQQRRRVYVPKELELLPPEPGMMSRQRRFTRPRHEQRHEEIPRAIATVLQIPELLDLIGQQLVHVIAEVRPRTMTRSQKVTRWALEAIARTCQTWYHAFAPHLYHVYMIRTKLDDVSVFMGLERHAHWIKRIIVETTNLKMAILGLARIHACCAVHDYKAGRLRQLTVPKMSEDGEKVVMMTKADVDRMEAEHLVMCLERNPLPKVKVGRVQSLVVDGLSVNRRELELNKLGVIMRSFRLTSLQMHQFSNCAWLPNQKTVLGWWPQNSPALRSIRLHAPTNEGPLSLLTALIYAPNLHTLEFVTTRYSAVNRNPITKEELLKTSFRAREHGRQPSLKVLSLPFQFLLPPNAQRETLPPPFDKMLLGPVGLPLFVMALHHFKNLEHLVLTDIGNARTPAAPERDRSMTADDWVCLARSTPSLRILDLRVVYVPRIGIWAIALSEFRRRCPRLETIRFNAAPGLFRPAGTNYLSAEDLSTCETALLDIDLWALAGCFPFNGGASGPSSAVTAVTGASTAADPTATATATSATAPPAAATVDDGTADAAGAVRVASVIAKQPTSSERWCSVLRDLVVNGCRYIGTEGVLAILENCHQLQTLNIRNTRVATIQLFVGTKKMTSAEGGNDGGELPPWACTDSLEALGVDFGPYADPGSPLLNAEQEALRQQRLIAAENELDDWHGEPFPKRFSTFELLQIRRRLFTLKNLQILHMGGPLMRFKIIARLADLDVSNFVSESADPAAVEALQAIKQRDEREMDSLLEHIPYTVVHLSLAHVANTTKQMTWLNGWVERLRGSNMFSGSPDYEHGIQIFTISNRGRPRALRNVSSEDPRGARFAEQVMCVAHP</sequence>
<evidence type="ECO:0000313" key="2">
    <source>
        <dbReference type="EMBL" id="KAG0254816.1"/>
    </source>
</evidence>
<dbReference type="SUPFAM" id="SSF52047">
    <property type="entry name" value="RNI-like"/>
    <property type="match status" value="1"/>
</dbReference>
<comment type="caution">
    <text evidence="2">The sequence shown here is derived from an EMBL/GenBank/DDBJ whole genome shotgun (WGS) entry which is preliminary data.</text>
</comment>
<dbReference type="InterPro" id="IPR032675">
    <property type="entry name" value="LRR_dom_sf"/>
</dbReference>
<feature type="region of interest" description="Disordered" evidence="1">
    <location>
        <begin position="81"/>
        <end position="103"/>
    </location>
</feature>
<name>A0A9P6U174_9FUNG</name>
<dbReference type="EMBL" id="JAAAJB010000495">
    <property type="protein sequence ID" value="KAG0254816.1"/>
    <property type="molecule type" value="Genomic_DNA"/>
</dbReference>
<dbReference type="OrthoDB" id="2327632at2759"/>
<proteinExistence type="predicted"/>
<dbReference type="Proteomes" id="UP000807716">
    <property type="component" value="Unassembled WGS sequence"/>
</dbReference>
<feature type="compositionally biased region" description="Polar residues" evidence="1">
    <location>
        <begin position="19"/>
        <end position="28"/>
    </location>
</feature>
<dbReference type="AlphaFoldDB" id="A0A9P6U174"/>
<organism evidence="2 3">
    <name type="scientific">Actinomortierella ambigua</name>
    <dbReference type="NCBI Taxonomy" id="1343610"/>
    <lineage>
        <taxon>Eukaryota</taxon>
        <taxon>Fungi</taxon>
        <taxon>Fungi incertae sedis</taxon>
        <taxon>Mucoromycota</taxon>
        <taxon>Mortierellomycotina</taxon>
        <taxon>Mortierellomycetes</taxon>
        <taxon>Mortierellales</taxon>
        <taxon>Mortierellaceae</taxon>
        <taxon>Actinomortierella</taxon>
    </lineage>
</organism>
<feature type="compositionally biased region" description="Low complexity" evidence="1">
    <location>
        <begin position="40"/>
        <end position="59"/>
    </location>
</feature>
<protein>
    <submittedName>
        <fullName evidence="2">Uncharacterized protein</fullName>
    </submittedName>
</protein>
<accession>A0A9P6U174</accession>
<gene>
    <name evidence="2" type="ORF">DFQ27_006610</name>
</gene>
<feature type="compositionally biased region" description="Basic and acidic residues" evidence="1">
    <location>
        <begin position="1"/>
        <end position="11"/>
    </location>
</feature>
<keyword evidence="3" id="KW-1185">Reference proteome</keyword>
<feature type="region of interest" description="Disordered" evidence="1">
    <location>
        <begin position="1"/>
        <end position="69"/>
    </location>
</feature>
<dbReference type="Gene3D" id="3.80.10.10">
    <property type="entry name" value="Ribonuclease Inhibitor"/>
    <property type="match status" value="2"/>
</dbReference>
<evidence type="ECO:0000313" key="3">
    <source>
        <dbReference type="Proteomes" id="UP000807716"/>
    </source>
</evidence>
<reference evidence="2" key="1">
    <citation type="journal article" date="2020" name="Fungal Divers.">
        <title>Resolving the Mortierellaceae phylogeny through synthesis of multi-gene phylogenetics and phylogenomics.</title>
        <authorList>
            <person name="Vandepol N."/>
            <person name="Liber J."/>
            <person name="Desiro A."/>
            <person name="Na H."/>
            <person name="Kennedy M."/>
            <person name="Barry K."/>
            <person name="Grigoriev I.V."/>
            <person name="Miller A.N."/>
            <person name="O'Donnell K."/>
            <person name="Stajich J.E."/>
            <person name="Bonito G."/>
        </authorList>
    </citation>
    <scope>NUCLEOTIDE SEQUENCE</scope>
    <source>
        <strain evidence="2">BC1065</strain>
    </source>
</reference>
<evidence type="ECO:0000256" key="1">
    <source>
        <dbReference type="SAM" id="MobiDB-lite"/>
    </source>
</evidence>